<sequence length="172" mass="19126">CTGKRILIYVGHVNNYIRIRPPLTREIIDGCQICTSVTPGTPQVWIGGNHAFTYDYCFDSDASQESVFQTVTGLVDGCLEGYNATILAYGQTGSGKTHTMGTGFDVESLNSTVLNENQGIIPRAVYYLFYKIDELRKQASESGHPPPEFKVSAQFVELYNEEVFDLIEPEVK</sequence>
<dbReference type="InterPro" id="IPR027640">
    <property type="entry name" value="Kinesin-like_fam"/>
</dbReference>
<dbReference type="GO" id="GO:0007018">
    <property type="term" value="P:microtubule-based movement"/>
    <property type="evidence" value="ECO:0007669"/>
    <property type="project" value="InterPro"/>
</dbReference>
<dbReference type="OrthoDB" id="3176171at2759"/>
<proteinExistence type="inferred from homology"/>
<keyword evidence="2" id="KW-0963">Cytoplasm</keyword>
<dbReference type="PROSITE" id="PS50067">
    <property type="entry name" value="KINESIN_MOTOR_2"/>
    <property type="match status" value="1"/>
</dbReference>
<dbReference type="Pfam" id="PF00225">
    <property type="entry name" value="Kinesin"/>
    <property type="match status" value="1"/>
</dbReference>
<dbReference type="PANTHER" id="PTHR47969:SF28">
    <property type="entry name" value="KINESIN-LIKE PROTEIN KIF21B"/>
    <property type="match status" value="1"/>
</dbReference>
<evidence type="ECO:0000256" key="2">
    <source>
        <dbReference type="ARBA" id="ARBA00023212"/>
    </source>
</evidence>
<gene>
    <name evidence="5" type="ORF">AFUS01_LOCUS29051</name>
</gene>
<keyword evidence="3" id="KW-0067">ATP-binding</keyword>
<keyword evidence="3" id="KW-0547">Nucleotide-binding</keyword>
<dbReference type="SMART" id="SM00129">
    <property type="entry name" value="KISc"/>
    <property type="match status" value="1"/>
</dbReference>
<dbReference type="GO" id="GO:0051231">
    <property type="term" value="P:spindle elongation"/>
    <property type="evidence" value="ECO:0007669"/>
    <property type="project" value="TreeGrafter"/>
</dbReference>
<dbReference type="PANTHER" id="PTHR47969">
    <property type="entry name" value="CHROMOSOME-ASSOCIATED KINESIN KIF4A-RELATED"/>
    <property type="match status" value="1"/>
</dbReference>
<evidence type="ECO:0000313" key="6">
    <source>
        <dbReference type="Proteomes" id="UP000708208"/>
    </source>
</evidence>
<dbReference type="GO" id="GO:0005524">
    <property type="term" value="F:ATP binding"/>
    <property type="evidence" value="ECO:0007669"/>
    <property type="project" value="UniProtKB-UniRule"/>
</dbReference>
<dbReference type="GO" id="GO:0008017">
    <property type="term" value="F:microtubule binding"/>
    <property type="evidence" value="ECO:0007669"/>
    <property type="project" value="InterPro"/>
</dbReference>
<evidence type="ECO:0000256" key="1">
    <source>
        <dbReference type="ARBA" id="ARBA00004245"/>
    </source>
</evidence>
<feature type="non-terminal residue" evidence="5">
    <location>
        <position position="1"/>
    </location>
</feature>
<dbReference type="AlphaFoldDB" id="A0A8J2L9P9"/>
<dbReference type="GO" id="GO:0005875">
    <property type="term" value="C:microtubule associated complex"/>
    <property type="evidence" value="ECO:0007669"/>
    <property type="project" value="TreeGrafter"/>
</dbReference>
<keyword evidence="2" id="KW-0206">Cytoskeleton</keyword>
<evidence type="ECO:0000259" key="4">
    <source>
        <dbReference type="PROSITE" id="PS50067"/>
    </source>
</evidence>
<reference evidence="5" key="1">
    <citation type="submission" date="2021-06" db="EMBL/GenBank/DDBJ databases">
        <authorList>
            <person name="Hodson N. C."/>
            <person name="Mongue J. A."/>
            <person name="Jaron S. K."/>
        </authorList>
    </citation>
    <scope>NUCLEOTIDE SEQUENCE</scope>
</reference>
<feature type="non-terminal residue" evidence="5">
    <location>
        <position position="172"/>
    </location>
</feature>
<comment type="caution">
    <text evidence="5">The sequence shown here is derived from an EMBL/GenBank/DDBJ whole genome shotgun (WGS) entry which is preliminary data.</text>
</comment>
<keyword evidence="6" id="KW-1185">Reference proteome</keyword>
<comment type="similarity">
    <text evidence="3">Belongs to the TRAFAC class myosin-kinesin ATPase superfamily. Kinesin family.</text>
</comment>
<name>A0A8J2L9P9_9HEXA</name>
<feature type="binding site" evidence="3">
    <location>
        <begin position="90"/>
        <end position="97"/>
    </location>
    <ligand>
        <name>ATP</name>
        <dbReference type="ChEBI" id="CHEBI:30616"/>
    </ligand>
</feature>
<dbReference type="InterPro" id="IPR001752">
    <property type="entry name" value="Kinesin_motor_dom"/>
</dbReference>
<dbReference type="GO" id="GO:0007052">
    <property type="term" value="P:mitotic spindle organization"/>
    <property type="evidence" value="ECO:0007669"/>
    <property type="project" value="TreeGrafter"/>
</dbReference>
<protein>
    <recommendedName>
        <fullName evidence="4">Kinesin motor domain-containing protein</fullName>
    </recommendedName>
</protein>
<dbReference type="GO" id="GO:0003777">
    <property type="term" value="F:microtubule motor activity"/>
    <property type="evidence" value="ECO:0007669"/>
    <property type="project" value="InterPro"/>
</dbReference>
<comment type="subcellular location">
    <subcellularLocation>
        <location evidence="1">Cytoplasm</location>
        <location evidence="1">Cytoskeleton</location>
    </subcellularLocation>
</comment>
<dbReference type="EMBL" id="CAJVCH010423650">
    <property type="protein sequence ID" value="CAG7818554.1"/>
    <property type="molecule type" value="Genomic_DNA"/>
</dbReference>
<evidence type="ECO:0000313" key="5">
    <source>
        <dbReference type="EMBL" id="CAG7818554.1"/>
    </source>
</evidence>
<feature type="domain" description="Kinesin motor" evidence="4">
    <location>
        <begin position="12"/>
        <end position="172"/>
    </location>
</feature>
<evidence type="ECO:0000256" key="3">
    <source>
        <dbReference type="PROSITE-ProRule" id="PRU00283"/>
    </source>
</evidence>
<dbReference type="Proteomes" id="UP000708208">
    <property type="component" value="Unassembled WGS sequence"/>
</dbReference>
<organism evidence="5 6">
    <name type="scientific">Allacma fusca</name>
    <dbReference type="NCBI Taxonomy" id="39272"/>
    <lineage>
        <taxon>Eukaryota</taxon>
        <taxon>Metazoa</taxon>
        <taxon>Ecdysozoa</taxon>
        <taxon>Arthropoda</taxon>
        <taxon>Hexapoda</taxon>
        <taxon>Collembola</taxon>
        <taxon>Symphypleona</taxon>
        <taxon>Sminthuridae</taxon>
        <taxon>Allacma</taxon>
    </lineage>
</organism>
<keyword evidence="3" id="KW-0505">Motor protein</keyword>
<accession>A0A8J2L9P9</accession>